<dbReference type="EMBL" id="BMCP01000002">
    <property type="protein sequence ID" value="GGE42516.1"/>
    <property type="molecule type" value="Genomic_DNA"/>
</dbReference>
<evidence type="ECO:0000256" key="1">
    <source>
        <dbReference type="SAM" id="MobiDB-lite"/>
    </source>
</evidence>
<reference evidence="2" key="1">
    <citation type="journal article" date="2014" name="Int. J. Syst. Evol. Microbiol.">
        <title>Complete genome sequence of Corynebacterium casei LMG S-19264T (=DSM 44701T), isolated from a smear-ripened cheese.</title>
        <authorList>
            <consortium name="US DOE Joint Genome Institute (JGI-PGF)"/>
            <person name="Walter F."/>
            <person name="Albersmeier A."/>
            <person name="Kalinowski J."/>
            <person name="Ruckert C."/>
        </authorList>
    </citation>
    <scope>NUCLEOTIDE SEQUENCE</scope>
    <source>
        <strain evidence="2">CCM 7684</strain>
    </source>
</reference>
<dbReference type="InterPro" id="IPR025227">
    <property type="entry name" value="DUF4169"/>
</dbReference>
<dbReference type="Proteomes" id="UP000602745">
    <property type="component" value="Unassembled WGS sequence"/>
</dbReference>
<organism evidence="2 3">
    <name type="scientific">Agaricicola taiwanensis</name>
    <dbReference type="NCBI Taxonomy" id="591372"/>
    <lineage>
        <taxon>Bacteria</taxon>
        <taxon>Pseudomonadati</taxon>
        <taxon>Pseudomonadota</taxon>
        <taxon>Alphaproteobacteria</taxon>
        <taxon>Rhodobacterales</taxon>
        <taxon>Paracoccaceae</taxon>
        <taxon>Agaricicola</taxon>
    </lineage>
</organism>
<keyword evidence="3" id="KW-1185">Reference proteome</keyword>
<dbReference type="AlphaFoldDB" id="A0A8J2YFJ0"/>
<evidence type="ECO:0000313" key="2">
    <source>
        <dbReference type="EMBL" id="GGE42516.1"/>
    </source>
</evidence>
<dbReference type="Pfam" id="PF13770">
    <property type="entry name" value="DUF4169"/>
    <property type="match status" value="1"/>
</dbReference>
<gene>
    <name evidence="2" type="ORF">GCM10007276_19770</name>
</gene>
<name>A0A8J2YFJ0_9RHOB</name>
<sequence>MAEVINLNKARKAKTRDEKTARAEQNRVSFGRTKAEKDVERMKAEQAARNLDGHRRGRDEP</sequence>
<feature type="compositionally biased region" description="Basic and acidic residues" evidence="1">
    <location>
        <begin position="15"/>
        <end position="25"/>
    </location>
</feature>
<dbReference type="RefSeq" id="WP_188409559.1">
    <property type="nucleotide sequence ID" value="NZ_BMCP01000002.1"/>
</dbReference>
<comment type="caution">
    <text evidence="2">The sequence shown here is derived from an EMBL/GenBank/DDBJ whole genome shotgun (WGS) entry which is preliminary data.</text>
</comment>
<feature type="region of interest" description="Disordered" evidence="1">
    <location>
        <begin position="1"/>
        <end position="61"/>
    </location>
</feature>
<protein>
    <submittedName>
        <fullName evidence="2">Amidase</fullName>
    </submittedName>
</protein>
<accession>A0A8J2YFJ0</accession>
<reference evidence="2" key="2">
    <citation type="submission" date="2020-09" db="EMBL/GenBank/DDBJ databases">
        <authorList>
            <person name="Sun Q."/>
            <person name="Sedlacek I."/>
        </authorList>
    </citation>
    <scope>NUCLEOTIDE SEQUENCE</scope>
    <source>
        <strain evidence="2">CCM 7684</strain>
    </source>
</reference>
<evidence type="ECO:0000313" key="3">
    <source>
        <dbReference type="Proteomes" id="UP000602745"/>
    </source>
</evidence>
<feature type="compositionally biased region" description="Basic and acidic residues" evidence="1">
    <location>
        <begin position="33"/>
        <end position="61"/>
    </location>
</feature>
<proteinExistence type="predicted"/>